<proteinExistence type="predicted"/>
<dbReference type="EMBL" id="AC037426">
    <property type="protein sequence ID" value="AAK15450.1"/>
    <property type="molecule type" value="Genomic_DNA"/>
</dbReference>
<organism evidence="2 3">
    <name type="scientific">Oryza sativa subsp. japonica</name>
    <name type="common">Rice</name>
    <dbReference type="NCBI Taxonomy" id="39947"/>
    <lineage>
        <taxon>Eukaryota</taxon>
        <taxon>Viridiplantae</taxon>
        <taxon>Streptophyta</taxon>
        <taxon>Embryophyta</taxon>
        <taxon>Tracheophyta</taxon>
        <taxon>Spermatophyta</taxon>
        <taxon>Magnoliopsida</taxon>
        <taxon>Liliopsida</taxon>
        <taxon>Poales</taxon>
        <taxon>Poaceae</taxon>
        <taxon>BOP clade</taxon>
        <taxon>Oryzoideae</taxon>
        <taxon>Oryzeae</taxon>
        <taxon>Oryzinae</taxon>
        <taxon>Oryza</taxon>
        <taxon>Oryza sativa</taxon>
    </lineage>
</organism>
<dbReference type="Proteomes" id="UP000000763">
    <property type="component" value="Chromosome 10"/>
</dbReference>
<reference evidence="3" key="2">
    <citation type="journal article" date="2008" name="Nucleic Acids Res.">
        <title>The rice annotation project database (RAP-DB): 2008 update.</title>
        <authorList>
            <consortium name="The rice annotation project (RAP)"/>
        </authorList>
    </citation>
    <scope>GENOME REANNOTATION</scope>
    <source>
        <strain evidence="3">cv. Nipponbare</strain>
    </source>
</reference>
<evidence type="ECO:0000256" key="1">
    <source>
        <dbReference type="SAM" id="MobiDB-lite"/>
    </source>
</evidence>
<feature type="region of interest" description="Disordered" evidence="1">
    <location>
        <begin position="1"/>
        <end position="24"/>
    </location>
</feature>
<protein>
    <submittedName>
        <fullName evidence="2">Uncharacterized protein</fullName>
    </submittedName>
</protein>
<gene>
    <name evidence="2" type="primary">OSJNBb0014I11.14</name>
</gene>
<evidence type="ECO:0000313" key="3">
    <source>
        <dbReference type="Proteomes" id="UP000000763"/>
    </source>
</evidence>
<accession>Q9AV14</accession>
<reference evidence="3" key="1">
    <citation type="journal article" date="2005" name="Nature">
        <title>The map-based sequence of the rice genome.</title>
        <authorList>
            <consortium name="International rice genome sequencing project (IRGSP)"/>
            <person name="Matsumoto T."/>
            <person name="Wu J."/>
            <person name="Kanamori H."/>
            <person name="Katayose Y."/>
            <person name="Fujisawa M."/>
            <person name="Namiki N."/>
            <person name="Mizuno H."/>
            <person name="Yamamoto K."/>
            <person name="Antonio B.A."/>
            <person name="Baba T."/>
            <person name="Sakata K."/>
            <person name="Nagamura Y."/>
            <person name="Aoki H."/>
            <person name="Arikawa K."/>
            <person name="Arita K."/>
            <person name="Bito T."/>
            <person name="Chiden Y."/>
            <person name="Fujitsuka N."/>
            <person name="Fukunaka R."/>
            <person name="Hamada M."/>
            <person name="Harada C."/>
            <person name="Hayashi A."/>
            <person name="Hijishita S."/>
            <person name="Honda M."/>
            <person name="Hosokawa S."/>
            <person name="Ichikawa Y."/>
            <person name="Idonuma A."/>
            <person name="Iijima M."/>
            <person name="Ikeda M."/>
            <person name="Ikeno M."/>
            <person name="Ito K."/>
            <person name="Ito S."/>
            <person name="Ito T."/>
            <person name="Ito Y."/>
            <person name="Ito Y."/>
            <person name="Iwabuchi A."/>
            <person name="Kamiya K."/>
            <person name="Karasawa W."/>
            <person name="Kurita K."/>
            <person name="Katagiri S."/>
            <person name="Kikuta A."/>
            <person name="Kobayashi H."/>
            <person name="Kobayashi N."/>
            <person name="Machita K."/>
            <person name="Maehara T."/>
            <person name="Masukawa M."/>
            <person name="Mizubayashi T."/>
            <person name="Mukai Y."/>
            <person name="Nagasaki H."/>
            <person name="Nagata Y."/>
            <person name="Naito S."/>
            <person name="Nakashima M."/>
            <person name="Nakama Y."/>
            <person name="Nakamichi Y."/>
            <person name="Nakamura M."/>
            <person name="Meguro A."/>
            <person name="Negishi M."/>
            <person name="Ohta I."/>
            <person name="Ohta T."/>
            <person name="Okamoto M."/>
            <person name="Ono N."/>
            <person name="Saji S."/>
            <person name="Sakaguchi M."/>
            <person name="Sakai K."/>
            <person name="Shibata M."/>
            <person name="Shimokawa T."/>
            <person name="Song J."/>
            <person name="Takazaki Y."/>
            <person name="Terasawa K."/>
            <person name="Tsugane M."/>
            <person name="Tsuji K."/>
            <person name="Ueda S."/>
            <person name="Waki K."/>
            <person name="Yamagata H."/>
            <person name="Yamamoto M."/>
            <person name="Yamamoto S."/>
            <person name="Yamane H."/>
            <person name="Yoshiki S."/>
            <person name="Yoshihara R."/>
            <person name="Yukawa K."/>
            <person name="Zhong H."/>
            <person name="Yano M."/>
            <person name="Yuan Q."/>
            <person name="Ouyang S."/>
            <person name="Liu J."/>
            <person name="Jones K.M."/>
            <person name="Gansberger K."/>
            <person name="Moffat K."/>
            <person name="Hill J."/>
            <person name="Bera J."/>
            <person name="Fadrosh D."/>
            <person name="Jin S."/>
            <person name="Johri S."/>
            <person name="Kim M."/>
            <person name="Overton L."/>
            <person name="Reardon M."/>
            <person name="Tsitrin T."/>
            <person name="Vuong H."/>
            <person name="Weaver B."/>
            <person name="Ciecko A."/>
            <person name="Tallon L."/>
            <person name="Jackson J."/>
            <person name="Pai G."/>
            <person name="Aken S.V."/>
            <person name="Utterback T."/>
            <person name="Reidmuller S."/>
            <person name="Feldblyum T."/>
            <person name="Hsiao J."/>
            <person name="Zismann V."/>
            <person name="Iobst S."/>
            <person name="de Vazeille A.R."/>
            <person name="Buell C.R."/>
            <person name="Ying K."/>
            <person name="Li Y."/>
            <person name="Lu T."/>
            <person name="Huang Y."/>
            <person name="Zhao Q."/>
            <person name="Feng Q."/>
            <person name="Zhang L."/>
            <person name="Zhu J."/>
            <person name="Weng Q."/>
            <person name="Mu J."/>
            <person name="Lu Y."/>
            <person name="Fan D."/>
            <person name="Liu Y."/>
            <person name="Guan J."/>
            <person name="Zhang Y."/>
            <person name="Yu S."/>
            <person name="Liu X."/>
            <person name="Zhang Y."/>
            <person name="Hong G."/>
            <person name="Han B."/>
            <person name="Choisne N."/>
            <person name="Demange N."/>
            <person name="Orjeda G."/>
            <person name="Samain S."/>
            <person name="Cattolico L."/>
            <person name="Pelletier E."/>
            <person name="Couloux A."/>
            <person name="Segurens B."/>
            <person name="Wincker P."/>
            <person name="D'Hont A."/>
            <person name="Scarpelli C."/>
            <person name="Weissenbach J."/>
            <person name="Salanoubat M."/>
            <person name="Quetier F."/>
            <person name="Yu Y."/>
            <person name="Kim H.R."/>
            <person name="Rambo T."/>
            <person name="Currie J."/>
            <person name="Collura K."/>
            <person name="Luo M."/>
            <person name="Yang T."/>
            <person name="Ammiraju J.S.S."/>
            <person name="Engler F."/>
            <person name="Soderlund C."/>
            <person name="Wing R.A."/>
            <person name="Palmer L.E."/>
            <person name="de la Bastide M."/>
            <person name="Spiegel L."/>
            <person name="Nascimento L."/>
            <person name="Zutavern T."/>
            <person name="O'Shaughnessy A."/>
            <person name="Dike S."/>
            <person name="Dedhia N."/>
            <person name="Preston R."/>
            <person name="Balija V."/>
            <person name="McCombie W.R."/>
            <person name="Chow T."/>
            <person name="Chen H."/>
            <person name="Chung M."/>
            <person name="Chen C."/>
            <person name="Shaw J."/>
            <person name="Wu H."/>
            <person name="Hsiao K."/>
            <person name="Chao Y."/>
            <person name="Chu M."/>
            <person name="Cheng C."/>
            <person name="Hour A."/>
            <person name="Lee P."/>
            <person name="Lin S."/>
            <person name="Lin Y."/>
            <person name="Liou J."/>
            <person name="Liu S."/>
            <person name="Hsing Y."/>
            <person name="Raghuvanshi S."/>
            <person name="Mohanty A."/>
            <person name="Bharti A.K."/>
            <person name="Gaur A."/>
            <person name="Gupta V."/>
            <person name="Kumar D."/>
            <person name="Ravi V."/>
            <person name="Vij S."/>
            <person name="Kapur A."/>
            <person name="Khurana P."/>
            <person name="Khurana P."/>
            <person name="Khurana J.P."/>
            <person name="Tyagi A.K."/>
            <person name="Gaikwad K."/>
            <person name="Singh A."/>
            <person name="Dalal V."/>
            <person name="Srivastava S."/>
            <person name="Dixit A."/>
            <person name="Pal A.K."/>
            <person name="Ghazi I.A."/>
            <person name="Yadav M."/>
            <person name="Pandit A."/>
            <person name="Bhargava A."/>
            <person name="Sureshbabu K."/>
            <person name="Batra K."/>
            <person name="Sharma T.R."/>
            <person name="Mohapatra T."/>
            <person name="Singh N.K."/>
            <person name="Messing J."/>
            <person name="Nelson A.B."/>
            <person name="Fuks G."/>
            <person name="Kavchok S."/>
            <person name="Keizer G."/>
            <person name="Linton E."/>
            <person name="Llaca V."/>
            <person name="Song R."/>
            <person name="Tanyolac B."/>
            <person name="Young S."/>
            <person name="Ho-Il K."/>
            <person name="Hahn J.H."/>
            <person name="Sangsakoo G."/>
            <person name="Vanavichit A."/>
            <person name="de Mattos Luiz.A.T."/>
            <person name="Zimmer P.D."/>
            <person name="Malone G."/>
            <person name="Dellagostin O."/>
            <person name="de Oliveira A.C."/>
            <person name="Bevan M."/>
            <person name="Bancroft I."/>
            <person name="Minx P."/>
            <person name="Cordum H."/>
            <person name="Wilson R."/>
            <person name="Cheng Z."/>
            <person name="Jin W."/>
            <person name="Jiang J."/>
            <person name="Leong S.A."/>
            <person name="Iwama H."/>
            <person name="Gojobori T."/>
            <person name="Itoh T."/>
            <person name="Niimura Y."/>
            <person name="Fujii Y."/>
            <person name="Habara T."/>
            <person name="Sakai H."/>
            <person name="Sato Y."/>
            <person name="Wilson G."/>
            <person name="Kumar K."/>
            <person name="McCouch S."/>
            <person name="Juretic N."/>
            <person name="Hoen D."/>
            <person name="Wright S."/>
            <person name="Bruskiewich R."/>
            <person name="Bureau T."/>
            <person name="Miyao A."/>
            <person name="Hirochika H."/>
            <person name="Nishikawa T."/>
            <person name="Kadowaki K."/>
            <person name="Sugiura M."/>
            <person name="Burr B."/>
            <person name="Sasaki T."/>
        </authorList>
    </citation>
    <scope>NUCLEOTIDE SEQUENCE [LARGE SCALE GENOMIC DNA]</scope>
    <source>
        <strain evidence="3">cv. Nipponbare</strain>
    </source>
</reference>
<sequence>MAVVRGSQRHGHSLPTLKATSAPYVSGPANAHDRYCYLALAETSKAEVPETCSPDRRCTPASGME</sequence>
<evidence type="ECO:0000313" key="2">
    <source>
        <dbReference type="EMBL" id="AAK15450.1"/>
    </source>
</evidence>
<name>Q9AV14_ORYSJ</name>
<dbReference type="AlphaFoldDB" id="Q9AV14"/>